<protein>
    <recommendedName>
        <fullName evidence="1">Prp18 domain-containing protein</fullName>
    </recommendedName>
</protein>
<dbReference type="STRING" id="7395.A0A1A9VQ89"/>
<proteinExistence type="predicted"/>
<accession>A0A1A9VQ89</accession>
<organism evidence="2 3">
    <name type="scientific">Glossina austeni</name>
    <name type="common">Savannah tsetse fly</name>
    <dbReference type="NCBI Taxonomy" id="7395"/>
    <lineage>
        <taxon>Eukaryota</taxon>
        <taxon>Metazoa</taxon>
        <taxon>Ecdysozoa</taxon>
        <taxon>Arthropoda</taxon>
        <taxon>Hexapoda</taxon>
        <taxon>Insecta</taxon>
        <taxon>Pterygota</taxon>
        <taxon>Neoptera</taxon>
        <taxon>Endopterygota</taxon>
        <taxon>Diptera</taxon>
        <taxon>Brachycera</taxon>
        <taxon>Muscomorpha</taxon>
        <taxon>Hippoboscoidea</taxon>
        <taxon>Glossinidae</taxon>
        <taxon>Glossina</taxon>
    </lineage>
</organism>
<evidence type="ECO:0000313" key="2">
    <source>
        <dbReference type="EnsemblMetazoa" id="GAUT044128-PA"/>
    </source>
</evidence>
<name>A0A1A9VQ89_GLOAU</name>
<dbReference type="Proteomes" id="UP000078200">
    <property type="component" value="Unassembled WGS sequence"/>
</dbReference>
<dbReference type="Gene3D" id="1.20.940.10">
    <property type="entry name" value="Functional domain of the splicing factor Prp18"/>
    <property type="match status" value="1"/>
</dbReference>
<dbReference type="EnsemblMetazoa" id="GAUT044128-RA">
    <property type="protein sequence ID" value="GAUT044128-PA"/>
    <property type="gene ID" value="GAUT044128"/>
</dbReference>
<dbReference type="InterPro" id="IPR004098">
    <property type="entry name" value="Prp18"/>
</dbReference>
<dbReference type="AlphaFoldDB" id="A0A1A9VQ89"/>
<dbReference type="VEuPathDB" id="VectorBase:GAUT044128"/>
<dbReference type="Pfam" id="PF02840">
    <property type="entry name" value="Prp18"/>
    <property type="match status" value="1"/>
</dbReference>
<feature type="domain" description="Prp18" evidence="1">
    <location>
        <begin position="57"/>
        <end position="81"/>
    </location>
</feature>
<dbReference type="GO" id="GO:0005681">
    <property type="term" value="C:spliceosomal complex"/>
    <property type="evidence" value="ECO:0007669"/>
    <property type="project" value="InterPro"/>
</dbReference>
<keyword evidence="3" id="KW-1185">Reference proteome</keyword>
<dbReference type="GO" id="GO:0008380">
    <property type="term" value="P:RNA splicing"/>
    <property type="evidence" value="ECO:0007669"/>
    <property type="project" value="InterPro"/>
</dbReference>
<reference evidence="2" key="1">
    <citation type="submission" date="2020-05" db="UniProtKB">
        <authorList>
            <consortium name="EnsemblMetazoa"/>
        </authorList>
    </citation>
    <scope>IDENTIFICATION</scope>
    <source>
        <strain evidence="2">TTRI</strain>
    </source>
</reference>
<dbReference type="SUPFAM" id="SSF47938">
    <property type="entry name" value="Functional domain of the splicing factor Prp18"/>
    <property type="match status" value="1"/>
</dbReference>
<evidence type="ECO:0000259" key="1">
    <source>
        <dbReference type="Pfam" id="PF02840"/>
    </source>
</evidence>
<evidence type="ECO:0000313" key="3">
    <source>
        <dbReference type="Proteomes" id="UP000078200"/>
    </source>
</evidence>
<sequence length="126" mass="14508">MYRSKNFCKQCLPREREIAVHNAVIINELKQSGFKRELMRHNVNSEFPGGVLWCCNAATDAYLELAIGNAPWPIGVTFTQINSLAFKPGPRGLHIPFRQSTYAHRNNKAPFVKLKIFHLKLMKQRK</sequence>